<dbReference type="OrthoDB" id="10302320at2759"/>
<keyword evidence="3" id="KW-1185">Reference proteome</keyword>
<feature type="transmembrane region" description="Helical" evidence="1">
    <location>
        <begin position="7"/>
        <end position="25"/>
    </location>
</feature>
<keyword evidence="1" id="KW-1133">Transmembrane helix</keyword>
<evidence type="ECO:0000313" key="3">
    <source>
        <dbReference type="Proteomes" id="UP000194127"/>
    </source>
</evidence>
<proteinExistence type="predicted"/>
<dbReference type="AlphaFoldDB" id="A0A1X6N2F9"/>
<reference evidence="2 3" key="1">
    <citation type="submission" date="2017-04" db="EMBL/GenBank/DDBJ databases">
        <title>Genome Sequence of the Model Brown-Rot Fungus Postia placenta SB12.</title>
        <authorList>
            <consortium name="DOE Joint Genome Institute"/>
            <person name="Gaskell J."/>
            <person name="Kersten P."/>
            <person name="Larrondo L.F."/>
            <person name="Canessa P."/>
            <person name="Martinez D."/>
            <person name="Hibbett D."/>
            <person name="Schmoll M."/>
            <person name="Kubicek C.P."/>
            <person name="Martinez A.T."/>
            <person name="Yadav J."/>
            <person name="Master E."/>
            <person name="Magnuson J.K."/>
            <person name="James T."/>
            <person name="Yaver D."/>
            <person name="Berka R."/>
            <person name="Labutti K."/>
            <person name="Lipzen A."/>
            <person name="Aerts A."/>
            <person name="Barry K."/>
            <person name="Henrissat B."/>
            <person name="Blanchette R."/>
            <person name="Grigoriev I."/>
            <person name="Cullen D."/>
        </authorList>
    </citation>
    <scope>NUCLEOTIDE SEQUENCE [LARGE SCALE GENOMIC DNA]</scope>
    <source>
        <strain evidence="2 3">MAD-698-R-SB12</strain>
    </source>
</reference>
<name>A0A1X6N2F9_9APHY</name>
<protein>
    <submittedName>
        <fullName evidence="2">Uncharacterized protein</fullName>
    </submittedName>
</protein>
<keyword evidence="1" id="KW-0472">Membrane</keyword>
<dbReference type="RefSeq" id="XP_024339484.1">
    <property type="nucleotide sequence ID" value="XM_024485278.1"/>
</dbReference>
<accession>A0A1X6N2F9</accession>
<evidence type="ECO:0000313" key="2">
    <source>
        <dbReference type="EMBL" id="OSX62690.1"/>
    </source>
</evidence>
<feature type="transmembrane region" description="Helical" evidence="1">
    <location>
        <begin position="125"/>
        <end position="142"/>
    </location>
</feature>
<keyword evidence="1" id="KW-0812">Transmembrane</keyword>
<gene>
    <name evidence="2" type="ORF">POSPLADRAFT_1141248</name>
</gene>
<sequence>MATSVEHLVGGFFVLVLLAIMLYGILTTQAILETIHTGFCFAALYDYVIIDFNDVLKVDDIVCGAYYSLAFLLFFKAGINCEHGPNSGGRLCRSLVLVRLSRTQYMLMIIVILHRTDHIIKLVQLYAINTGALTILVFAGLVEVQSKLYTIAFLAT</sequence>
<dbReference type="EMBL" id="KZ110596">
    <property type="protein sequence ID" value="OSX62690.1"/>
    <property type="molecule type" value="Genomic_DNA"/>
</dbReference>
<dbReference type="GeneID" id="36330227"/>
<evidence type="ECO:0000256" key="1">
    <source>
        <dbReference type="SAM" id="Phobius"/>
    </source>
</evidence>
<dbReference type="Proteomes" id="UP000194127">
    <property type="component" value="Unassembled WGS sequence"/>
</dbReference>
<organism evidence="2 3">
    <name type="scientific">Postia placenta MAD-698-R-SB12</name>
    <dbReference type="NCBI Taxonomy" id="670580"/>
    <lineage>
        <taxon>Eukaryota</taxon>
        <taxon>Fungi</taxon>
        <taxon>Dikarya</taxon>
        <taxon>Basidiomycota</taxon>
        <taxon>Agaricomycotina</taxon>
        <taxon>Agaricomycetes</taxon>
        <taxon>Polyporales</taxon>
        <taxon>Adustoporiaceae</taxon>
        <taxon>Rhodonia</taxon>
    </lineage>
</organism>